<evidence type="ECO:0000313" key="2">
    <source>
        <dbReference type="Proteomes" id="UP001237642"/>
    </source>
</evidence>
<gene>
    <name evidence="1" type="ORF">POM88_004840</name>
</gene>
<reference evidence="1" key="1">
    <citation type="submission" date="2023-02" db="EMBL/GenBank/DDBJ databases">
        <title>Genome of toxic invasive species Heracleum sosnowskyi carries increased number of genes despite the absence of recent whole-genome duplications.</title>
        <authorList>
            <person name="Schelkunov M."/>
            <person name="Shtratnikova V."/>
            <person name="Makarenko M."/>
            <person name="Klepikova A."/>
            <person name="Omelchenko D."/>
            <person name="Novikova G."/>
            <person name="Obukhova E."/>
            <person name="Bogdanov V."/>
            <person name="Penin A."/>
            <person name="Logacheva M."/>
        </authorList>
    </citation>
    <scope>NUCLEOTIDE SEQUENCE</scope>
    <source>
        <strain evidence="1">Hsosn_3</strain>
        <tissue evidence="1">Leaf</tissue>
    </source>
</reference>
<dbReference type="Proteomes" id="UP001237642">
    <property type="component" value="Unassembled WGS sequence"/>
</dbReference>
<proteinExistence type="predicted"/>
<accession>A0AAD8JNT1</accession>
<protein>
    <submittedName>
        <fullName evidence="1">Uncharacterized protein</fullName>
    </submittedName>
</protein>
<keyword evidence="2" id="KW-1185">Reference proteome</keyword>
<dbReference type="AlphaFoldDB" id="A0AAD8JNT1"/>
<sequence>MSQIVTVHVQFAIYGESATHSNSGETVFLEEKTKKNEERLSKEVHNLFQENQEKLAGLGKKLKEPTSAKALKNLDQASFYWVTCKAKREFFHVWFIIHTDYLSYHQRVLLIGIELHEVVQRLRFGAGEILGFGVDIWIVQLKDVRRMSEMM</sequence>
<name>A0AAD8JNT1_9APIA</name>
<evidence type="ECO:0000313" key="1">
    <source>
        <dbReference type="EMBL" id="KAK1405235.1"/>
    </source>
</evidence>
<dbReference type="EMBL" id="JAUIZM010000001">
    <property type="protein sequence ID" value="KAK1405235.1"/>
    <property type="molecule type" value="Genomic_DNA"/>
</dbReference>
<comment type="caution">
    <text evidence="1">The sequence shown here is derived from an EMBL/GenBank/DDBJ whole genome shotgun (WGS) entry which is preliminary data.</text>
</comment>
<reference evidence="1" key="2">
    <citation type="submission" date="2023-05" db="EMBL/GenBank/DDBJ databases">
        <authorList>
            <person name="Schelkunov M.I."/>
        </authorList>
    </citation>
    <scope>NUCLEOTIDE SEQUENCE</scope>
    <source>
        <strain evidence="1">Hsosn_3</strain>
        <tissue evidence="1">Leaf</tissue>
    </source>
</reference>
<organism evidence="1 2">
    <name type="scientific">Heracleum sosnowskyi</name>
    <dbReference type="NCBI Taxonomy" id="360622"/>
    <lineage>
        <taxon>Eukaryota</taxon>
        <taxon>Viridiplantae</taxon>
        <taxon>Streptophyta</taxon>
        <taxon>Embryophyta</taxon>
        <taxon>Tracheophyta</taxon>
        <taxon>Spermatophyta</taxon>
        <taxon>Magnoliopsida</taxon>
        <taxon>eudicotyledons</taxon>
        <taxon>Gunneridae</taxon>
        <taxon>Pentapetalae</taxon>
        <taxon>asterids</taxon>
        <taxon>campanulids</taxon>
        <taxon>Apiales</taxon>
        <taxon>Apiaceae</taxon>
        <taxon>Apioideae</taxon>
        <taxon>apioid superclade</taxon>
        <taxon>Tordylieae</taxon>
        <taxon>Tordyliinae</taxon>
        <taxon>Heracleum</taxon>
    </lineage>
</organism>